<evidence type="ECO:0000256" key="1">
    <source>
        <dbReference type="SAM" id="SignalP"/>
    </source>
</evidence>
<feature type="domain" description="KANL3/Tex30 alpha/beta hydrolase-like" evidence="2">
    <location>
        <begin position="50"/>
        <end position="238"/>
    </location>
</feature>
<dbReference type="PANTHER" id="PTHR43265:SF1">
    <property type="entry name" value="ESTERASE ESTD"/>
    <property type="match status" value="1"/>
</dbReference>
<dbReference type="InterPro" id="IPR046879">
    <property type="entry name" value="KANL3/Tex30_Abhydrolase"/>
</dbReference>
<dbReference type="Proteomes" id="UP000184233">
    <property type="component" value="Unassembled WGS sequence"/>
</dbReference>
<accession>A0A1M3KXH9</accession>
<name>A0A1M3KXH9_9BACT</name>
<dbReference type="InterPro" id="IPR029058">
    <property type="entry name" value="AB_hydrolase_fold"/>
</dbReference>
<sequence>MRALTLAFAMITGWTTLTAGTVEPRQLTTSRGAKVYAVLHRPDTPGRVPAIVIAPGMGYDMDRPIIKDLAEAAARHGFAAIRFNWNYYSTDPKSGRPSSELANEIDDFRAALEVAKNDPHIDPSRIVIAGKSMGSLAAWTIFSQDSALRGLFLLTPIFSEEGAYPGLAASTRPVVIVVGNDDPSSPLPRMYSALAQTKGNVAAVVVGGNHGLNVGPKDDPAHARSNADNIATAIQAILHWADLALKK</sequence>
<evidence type="ECO:0000259" key="2">
    <source>
        <dbReference type="Pfam" id="PF20408"/>
    </source>
</evidence>
<dbReference type="AlphaFoldDB" id="A0A1M3KXH9"/>
<reference evidence="3 4" key="1">
    <citation type="submission" date="2016-09" db="EMBL/GenBank/DDBJ databases">
        <title>Genome-resolved meta-omics ties microbial dynamics to process performance in biotechnology for thiocyanate degradation.</title>
        <authorList>
            <person name="Kantor R.S."/>
            <person name="Huddy R.J."/>
            <person name="Iyer R."/>
            <person name="Thomas B.C."/>
            <person name="Brown C.T."/>
            <person name="Anantharaman K."/>
            <person name="Tringe S."/>
            <person name="Hettich R.L."/>
            <person name="Harrison S.T."/>
            <person name="Banfield J.F."/>
        </authorList>
    </citation>
    <scope>NUCLEOTIDE SEQUENCE [LARGE SCALE GENOMIC DNA]</scope>
    <source>
        <strain evidence="3">59-99</strain>
    </source>
</reference>
<dbReference type="Pfam" id="PF20408">
    <property type="entry name" value="Abhydrolase_11"/>
    <property type="match status" value="1"/>
</dbReference>
<evidence type="ECO:0000313" key="3">
    <source>
        <dbReference type="EMBL" id="OJX56964.1"/>
    </source>
</evidence>
<comment type="caution">
    <text evidence="3">The sequence shown here is derived from an EMBL/GenBank/DDBJ whole genome shotgun (WGS) entry which is preliminary data.</text>
</comment>
<dbReference type="EMBL" id="MKVH01000024">
    <property type="protein sequence ID" value="OJX56964.1"/>
    <property type="molecule type" value="Genomic_DNA"/>
</dbReference>
<gene>
    <name evidence="3" type="ORF">BGO89_10610</name>
</gene>
<keyword evidence="1" id="KW-0732">Signal</keyword>
<dbReference type="STRING" id="1895771.BGO89_10610"/>
<feature type="chain" id="PRO_5012612191" description="KANL3/Tex30 alpha/beta hydrolase-like domain-containing protein" evidence="1">
    <location>
        <begin position="20"/>
        <end position="247"/>
    </location>
</feature>
<feature type="signal peptide" evidence="1">
    <location>
        <begin position="1"/>
        <end position="19"/>
    </location>
</feature>
<dbReference type="InterPro" id="IPR053145">
    <property type="entry name" value="AB_hydrolase_Est10"/>
</dbReference>
<dbReference type="PANTHER" id="PTHR43265">
    <property type="entry name" value="ESTERASE ESTD"/>
    <property type="match status" value="1"/>
</dbReference>
<proteinExistence type="predicted"/>
<dbReference type="Gene3D" id="3.40.50.1820">
    <property type="entry name" value="alpha/beta hydrolase"/>
    <property type="match status" value="1"/>
</dbReference>
<dbReference type="SUPFAM" id="SSF53474">
    <property type="entry name" value="alpha/beta-Hydrolases"/>
    <property type="match status" value="1"/>
</dbReference>
<organism evidence="3 4">
    <name type="scientific">Candidatus Kapaibacterium thiocyanatum</name>
    <dbReference type="NCBI Taxonomy" id="1895771"/>
    <lineage>
        <taxon>Bacteria</taxon>
        <taxon>Pseudomonadati</taxon>
        <taxon>Candidatus Kapaibacteriota</taxon>
        <taxon>Candidatus Kapaibacteriia</taxon>
        <taxon>Candidatus Kapaibacteriales</taxon>
        <taxon>Candidatus Kapaibacteriaceae</taxon>
        <taxon>Candidatus Kapaibacterium</taxon>
    </lineage>
</organism>
<evidence type="ECO:0000313" key="4">
    <source>
        <dbReference type="Proteomes" id="UP000184233"/>
    </source>
</evidence>
<protein>
    <recommendedName>
        <fullName evidence="2">KANL3/Tex30 alpha/beta hydrolase-like domain-containing protein</fullName>
    </recommendedName>
</protein>
<dbReference type="GO" id="GO:0052689">
    <property type="term" value="F:carboxylic ester hydrolase activity"/>
    <property type="evidence" value="ECO:0007669"/>
    <property type="project" value="TreeGrafter"/>
</dbReference>